<accession>A0A8S5PFJ9</accession>
<sequence length="50" mass="5717">MRCRAPSILLLQLFSRQCSKPFELLCHVGDFNFIFNEGFPTLYSAYLGAT</sequence>
<reference evidence="1" key="1">
    <citation type="journal article" date="2021" name="Proc. Natl. Acad. Sci. U.S.A.">
        <title>A Catalog of Tens of Thousands of Viruses from Human Metagenomes Reveals Hidden Associations with Chronic Diseases.</title>
        <authorList>
            <person name="Tisza M.J."/>
            <person name="Buck C.B."/>
        </authorList>
    </citation>
    <scope>NUCLEOTIDE SEQUENCE</scope>
    <source>
        <strain evidence="1">CtMkg9</strain>
    </source>
</reference>
<dbReference type="EMBL" id="BK015410">
    <property type="protein sequence ID" value="DAE05440.1"/>
    <property type="molecule type" value="Genomic_DNA"/>
</dbReference>
<name>A0A8S5PFJ9_9CAUD</name>
<organism evidence="1">
    <name type="scientific">Siphoviridae sp. ctMkg9</name>
    <dbReference type="NCBI Taxonomy" id="2825463"/>
    <lineage>
        <taxon>Viruses</taxon>
        <taxon>Duplodnaviria</taxon>
        <taxon>Heunggongvirae</taxon>
        <taxon>Uroviricota</taxon>
        <taxon>Caudoviricetes</taxon>
    </lineage>
</organism>
<proteinExistence type="predicted"/>
<evidence type="ECO:0000313" key="1">
    <source>
        <dbReference type="EMBL" id="DAE05440.1"/>
    </source>
</evidence>
<protein>
    <submittedName>
        <fullName evidence="1">Uncharacterized protein</fullName>
    </submittedName>
</protein>